<protein>
    <recommendedName>
        <fullName evidence="5">TIGR02234 family membrane protein</fullName>
    </recommendedName>
</protein>
<evidence type="ECO:0000256" key="1">
    <source>
        <dbReference type="SAM" id="MobiDB-lite"/>
    </source>
</evidence>
<dbReference type="Proteomes" id="UP000283644">
    <property type="component" value="Unassembled WGS sequence"/>
</dbReference>
<keyword evidence="4" id="KW-1185">Reference proteome</keyword>
<organism evidence="3 4">
    <name type="scientific">Nocardioides immobilis</name>
    <dbReference type="NCBI Taxonomy" id="2049295"/>
    <lineage>
        <taxon>Bacteria</taxon>
        <taxon>Bacillati</taxon>
        <taxon>Actinomycetota</taxon>
        <taxon>Actinomycetes</taxon>
        <taxon>Propionibacteriales</taxon>
        <taxon>Nocardioidaceae</taxon>
        <taxon>Nocardioides</taxon>
    </lineage>
</organism>
<dbReference type="Pfam" id="PF09534">
    <property type="entry name" value="Trp_oprn_chp"/>
    <property type="match status" value="1"/>
</dbReference>
<sequence length="215" mass="21852">MSGTKAAPAQADRRRRTFAPVALIGIGATGAAALAGHQPMLRVSTDDLRTLGMESMAGEGAADVGFPLAGALSLVALAAWGIVLVARGRARQVLAVVATLAAAGVLAVIIVGGFLQNDDAGSAISDQLGIPGLADDLPLYSTPWFWIGLVASAVATVAAAAAAVLAPAWPEMGSRYDAPSAHEGKSSDAPPEERTSLDLWKSMDEGDDPTDDKSH</sequence>
<feature type="compositionally biased region" description="Basic and acidic residues" evidence="1">
    <location>
        <begin position="180"/>
        <end position="204"/>
    </location>
</feature>
<keyword evidence="2" id="KW-0472">Membrane</keyword>
<keyword evidence="2" id="KW-0812">Transmembrane</keyword>
<comment type="caution">
    <text evidence="3">The sequence shown here is derived from an EMBL/GenBank/DDBJ whole genome shotgun (WGS) entry which is preliminary data.</text>
</comment>
<evidence type="ECO:0008006" key="5">
    <source>
        <dbReference type="Google" id="ProtNLM"/>
    </source>
</evidence>
<feature type="transmembrane region" description="Helical" evidence="2">
    <location>
        <begin position="93"/>
        <end position="115"/>
    </location>
</feature>
<gene>
    <name evidence="3" type="ORF">D0Z08_20875</name>
</gene>
<dbReference type="EMBL" id="QXGH01000026">
    <property type="protein sequence ID" value="RHW25149.1"/>
    <property type="molecule type" value="Genomic_DNA"/>
</dbReference>
<feature type="transmembrane region" description="Helical" evidence="2">
    <location>
        <begin position="144"/>
        <end position="166"/>
    </location>
</feature>
<name>A0A417XXB3_9ACTN</name>
<proteinExistence type="predicted"/>
<dbReference type="OrthoDB" id="3712369at2"/>
<feature type="compositionally biased region" description="Acidic residues" evidence="1">
    <location>
        <begin position="205"/>
        <end position="215"/>
    </location>
</feature>
<keyword evidence="2" id="KW-1133">Transmembrane helix</keyword>
<reference evidence="3 4" key="1">
    <citation type="submission" date="2018-09" db="EMBL/GenBank/DDBJ databases">
        <title>Genome sequencing of Nocardioides immobilis CCTCC AB 2017083 for comparison to Nocardioides silvaticus.</title>
        <authorList>
            <person name="Li C."/>
            <person name="Wang G."/>
        </authorList>
    </citation>
    <scope>NUCLEOTIDE SEQUENCE [LARGE SCALE GENOMIC DNA]</scope>
    <source>
        <strain evidence="3 4">CCTCC AB 2017083</strain>
    </source>
</reference>
<evidence type="ECO:0000256" key="2">
    <source>
        <dbReference type="SAM" id="Phobius"/>
    </source>
</evidence>
<feature type="transmembrane region" description="Helical" evidence="2">
    <location>
        <begin position="21"/>
        <end position="41"/>
    </location>
</feature>
<feature type="region of interest" description="Disordered" evidence="1">
    <location>
        <begin position="176"/>
        <end position="215"/>
    </location>
</feature>
<feature type="transmembrane region" description="Helical" evidence="2">
    <location>
        <begin position="61"/>
        <end position="86"/>
    </location>
</feature>
<dbReference type="InterPro" id="IPR019051">
    <property type="entry name" value="Trp_biosyn_TM_oprn/chp"/>
</dbReference>
<accession>A0A417XXB3</accession>
<dbReference type="RefSeq" id="WP_118927197.1">
    <property type="nucleotide sequence ID" value="NZ_QXGH01000026.1"/>
</dbReference>
<evidence type="ECO:0000313" key="3">
    <source>
        <dbReference type="EMBL" id="RHW25149.1"/>
    </source>
</evidence>
<evidence type="ECO:0000313" key="4">
    <source>
        <dbReference type="Proteomes" id="UP000283644"/>
    </source>
</evidence>
<dbReference type="AlphaFoldDB" id="A0A417XXB3"/>